<comment type="caution">
    <text evidence="2">The sequence shown here is derived from an EMBL/GenBank/DDBJ whole genome shotgun (WGS) entry which is preliminary data.</text>
</comment>
<dbReference type="RefSeq" id="WP_036720037.1">
    <property type="nucleotide sequence ID" value="NZ_JRKS01000034.1"/>
</dbReference>
<evidence type="ECO:0000313" key="3">
    <source>
        <dbReference type="Proteomes" id="UP000029917"/>
    </source>
</evidence>
<gene>
    <name evidence="2" type="ORF">IC63_10875</name>
</gene>
<reference evidence="2 3" key="2">
    <citation type="submission" date="2014-10" db="EMBL/GenBank/DDBJ databases">
        <title>Paracoccus sanguinis sp. nov., isolated from clinical specimens of New York State patients.</title>
        <authorList>
            <person name="Mingle L.A."/>
            <person name="Cole J.A."/>
            <person name="Lapierre P."/>
            <person name="Musser K.A."/>
        </authorList>
    </citation>
    <scope>NUCLEOTIDE SEQUENCE [LARGE SCALE GENOMIC DNA]</scope>
    <source>
        <strain evidence="2 3">HAMBI 3106</strain>
    </source>
</reference>
<dbReference type="EMBL" id="JRKS01000034">
    <property type="protein sequence ID" value="KGJ05769.1"/>
    <property type="molecule type" value="Genomic_DNA"/>
</dbReference>
<evidence type="ECO:0000313" key="2">
    <source>
        <dbReference type="EMBL" id="KGJ05769.1"/>
    </source>
</evidence>
<evidence type="ECO:0000259" key="1">
    <source>
        <dbReference type="Pfam" id="PF24728"/>
    </source>
</evidence>
<proteinExistence type="predicted"/>
<name>A0A099F5M1_9RHOB</name>
<dbReference type="STRING" id="690417.IC63_10875"/>
<reference evidence="2 3" key="1">
    <citation type="submission" date="2014-09" db="EMBL/GenBank/DDBJ databases">
        <authorList>
            <person name="McGinnis J.M."/>
            <person name="Wolfgang W.J."/>
        </authorList>
    </citation>
    <scope>NUCLEOTIDE SEQUENCE [LARGE SCALE GENOMIC DNA]</scope>
    <source>
        <strain evidence="2 3">HAMBI 3106</strain>
    </source>
</reference>
<protein>
    <recommendedName>
        <fullName evidence="1">DUF7680 domain-containing protein</fullName>
    </recommendedName>
</protein>
<keyword evidence="3" id="KW-1185">Reference proteome</keyword>
<dbReference type="Proteomes" id="UP000029917">
    <property type="component" value="Unassembled WGS sequence"/>
</dbReference>
<accession>A0A099F5M1</accession>
<dbReference type="AlphaFoldDB" id="A0A099F5M1"/>
<dbReference type="OrthoDB" id="1806552at2"/>
<dbReference type="Pfam" id="PF24728">
    <property type="entry name" value="DUF7680"/>
    <property type="match status" value="1"/>
</dbReference>
<feature type="domain" description="DUF7680" evidence="1">
    <location>
        <begin position="28"/>
        <end position="182"/>
    </location>
</feature>
<sequence>MTAKKGRPHRHAELYKALHEGHLSAAPFALRITRHNDVPPPVLVIKERRARDGDEGDARTGHLQDRGRLHGDSLRRLLPVVRAIASRARNENDVPLEVDAFLSEEGMRTQRTLVLDEEAGAKLGIIFKLQERLNDLDRSELLSRRVATFSREEAVYWFSRITHYGTVANRWAVSGLRVMLCGQGSGQDAEVTAMLDKLRSRQ</sequence>
<organism evidence="2 3">
    <name type="scientific">Paracoccus sphaerophysae</name>
    <dbReference type="NCBI Taxonomy" id="690417"/>
    <lineage>
        <taxon>Bacteria</taxon>
        <taxon>Pseudomonadati</taxon>
        <taxon>Pseudomonadota</taxon>
        <taxon>Alphaproteobacteria</taxon>
        <taxon>Rhodobacterales</taxon>
        <taxon>Paracoccaceae</taxon>
        <taxon>Paracoccus</taxon>
    </lineage>
</organism>
<dbReference type="InterPro" id="IPR056097">
    <property type="entry name" value="DUF7680"/>
</dbReference>